<dbReference type="InParanoid" id="A0A2V0NXK5"/>
<keyword evidence="3" id="KW-1185">Reference proteome</keyword>
<name>A0A2V0NXK5_9CHLO</name>
<dbReference type="AlphaFoldDB" id="A0A2V0NXK5"/>
<dbReference type="OrthoDB" id="42898at2759"/>
<dbReference type="STRING" id="307507.A0A2V0NXK5"/>
<comment type="caution">
    <text evidence="2">The sequence shown here is derived from an EMBL/GenBank/DDBJ whole genome shotgun (WGS) entry which is preliminary data.</text>
</comment>
<feature type="domain" description="Domain of unknown function at the cortex 1" evidence="1">
    <location>
        <begin position="105"/>
        <end position="345"/>
    </location>
</feature>
<evidence type="ECO:0000313" key="3">
    <source>
        <dbReference type="Proteomes" id="UP000247498"/>
    </source>
</evidence>
<dbReference type="InterPro" id="IPR013897">
    <property type="entry name" value="Duc1"/>
</dbReference>
<dbReference type="Proteomes" id="UP000247498">
    <property type="component" value="Unassembled WGS sequence"/>
</dbReference>
<dbReference type="PANTHER" id="PTHR34826:SF2">
    <property type="entry name" value="UPF0590 PROTEIN C409.17C"/>
    <property type="match status" value="1"/>
</dbReference>
<proteinExistence type="predicted"/>
<organism evidence="2 3">
    <name type="scientific">Raphidocelis subcapitata</name>
    <dbReference type="NCBI Taxonomy" id="307507"/>
    <lineage>
        <taxon>Eukaryota</taxon>
        <taxon>Viridiplantae</taxon>
        <taxon>Chlorophyta</taxon>
        <taxon>core chlorophytes</taxon>
        <taxon>Chlorophyceae</taxon>
        <taxon>CS clade</taxon>
        <taxon>Sphaeropleales</taxon>
        <taxon>Selenastraceae</taxon>
        <taxon>Raphidocelis</taxon>
    </lineage>
</organism>
<evidence type="ECO:0000313" key="2">
    <source>
        <dbReference type="EMBL" id="GBF92361.1"/>
    </source>
</evidence>
<dbReference type="EMBL" id="BDRX01000031">
    <property type="protein sequence ID" value="GBF92361.1"/>
    <property type="molecule type" value="Genomic_DNA"/>
</dbReference>
<gene>
    <name evidence="2" type="ORF">Rsub_05563</name>
</gene>
<reference evidence="2 3" key="1">
    <citation type="journal article" date="2018" name="Sci. Rep.">
        <title>Raphidocelis subcapitata (=Pseudokirchneriella subcapitata) provides an insight into genome evolution and environmental adaptations in the Sphaeropleales.</title>
        <authorList>
            <person name="Suzuki S."/>
            <person name="Yamaguchi H."/>
            <person name="Nakajima N."/>
            <person name="Kawachi M."/>
        </authorList>
    </citation>
    <scope>NUCLEOTIDE SEQUENCE [LARGE SCALE GENOMIC DNA]</scope>
    <source>
        <strain evidence="2 3">NIES-35</strain>
    </source>
</reference>
<dbReference type="PANTHER" id="PTHR34826">
    <property type="entry name" value="UPF0590 PROTEIN C409.17C"/>
    <property type="match status" value="1"/>
</dbReference>
<accession>A0A2V0NXK5</accession>
<dbReference type="Pfam" id="PF08588">
    <property type="entry name" value="Duc1"/>
    <property type="match status" value="1"/>
</dbReference>
<protein>
    <recommendedName>
        <fullName evidence="1">Domain of unknown function at the cortex 1 domain-containing protein</fullName>
    </recommendedName>
</protein>
<sequence length="401" mass="43056">MGVAYDEVFYDAHEGDDDEPVSPTAADGAPLAADALAAPPPFAAGAAPAASRSIWKMLVQSRAETVLPRHRPAMPSIEALRASPHRPVLVTADPGVTGPRYCGGPFDPAAALPINGKAFDVDSDMFKGRLVIHINGLATTDPAVFAGKKRTIHIAAQGKFKRRVRVGALCTGQEYHAPMGKGLEWLSEQLMRGTAKMFSRTTLVNAHGSEPYFLNPVMAACQLVNVSEEGREPEIFAATEDCRRGSVGVCALLTPALRDASGQPLPAERRRRWCDDPAHLEGLYFGTDHVYTFHVWQHLIDFSSYKAHISGFMNVDLTYILLSQPVGVMVKDVDRGDYAYSLLAWHERLLYPEAFAEAERAAARERLARGVSRLFGGFKGLMRTGSGGGGGGGVGVGGGAQ</sequence>
<evidence type="ECO:0000259" key="1">
    <source>
        <dbReference type="Pfam" id="PF08588"/>
    </source>
</evidence>